<dbReference type="OrthoDB" id="1750577at2"/>
<keyword evidence="2" id="KW-1133">Transmembrane helix</keyword>
<feature type="transmembrane region" description="Helical" evidence="2">
    <location>
        <begin position="72"/>
        <end position="92"/>
    </location>
</feature>
<feature type="compositionally biased region" description="Polar residues" evidence="1">
    <location>
        <begin position="23"/>
        <end position="32"/>
    </location>
</feature>
<sequence length="221" mass="24116">MNTEPAPNANEETITEGEPVVLSETSGSTETNATEVLSTNEAATQAPLPTDSTSYQSLPIEALKLDRFQGGIVIAVVLVGCLVGLIVPMFFASATLDVWAWAVAGCLLLLGLVVYAAWFYPKAAHRCAAWRISEHGLEIRRGVWWRHRIVIPHSRMQHSDIEQGPLQRMYSLATLAIHTAGTKNSSVQLENLKSETAEQLRDALTGGRWDMNTPPESPVTP</sequence>
<dbReference type="Pfam" id="PF03703">
    <property type="entry name" value="bPH_2"/>
    <property type="match status" value="1"/>
</dbReference>
<feature type="region of interest" description="Disordered" evidence="1">
    <location>
        <begin position="1"/>
        <end position="32"/>
    </location>
</feature>
<protein>
    <recommendedName>
        <fullName evidence="3">YdbS-like PH domain-containing protein</fullName>
    </recommendedName>
</protein>
<reference evidence="4 5" key="1">
    <citation type="submission" date="2017-06" db="EMBL/GenBank/DDBJ databases">
        <title>Description of Rhodopirellula bahusiensis sp. nov.</title>
        <authorList>
            <person name="Kizina J."/>
            <person name="Harder J."/>
        </authorList>
    </citation>
    <scope>NUCLEOTIDE SEQUENCE [LARGE SCALE GENOMIC DNA]</scope>
    <source>
        <strain evidence="4 5">SWK21</strain>
    </source>
</reference>
<dbReference type="InterPro" id="IPR005182">
    <property type="entry name" value="YdbS-like_PH"/>
</dbReference>
<keyword evidence="2" id="KW-0812">Transmembrane</keyword>
<dbReference type="GeneID" id="90608958"/>
<dbReference type="Proteomes" id="UP000225740">
    <property type="component" value="Unassembled WGS sequence"/>
</dbReference>
<proteinExistence type="predicted"/>
<evidence type="ECO:0000313" key="4">
    <source>
        <dbReference type="EMBL" id="PHQ34719.1"/>
    </source>
</evidence>
<name>A0A2G1W7W0_9BACT</name>
<evidence type="ECO:0000259" key="3">
    <source>
        <dbReference type="Pfam" id="PF03703"/>
    </source>
</evidence>
<keyword evidence="2" id="KW-0472">Membrane</keyword>
<feature type="domain" description="YdbS-like PH" evidence="3">
    <location>
        <begin position="126"/>
        <end position="203"/>
    </location>
</feature>
<organism evidence="4 5">
    <name type="scientific">Rhodopirellula bahusiensis</name>
    <dbReference type="NCBI Taxonomy" id="2014065"/>
    <lineage>
        <taxon>Bacteria</taxon>
        <taxon>Pseudomonadati</taxon>
        <taxon>Planctomycetota</taxon>
        <taxon>Planctomycetia</taxon>
        <taxon>Pirellulales</taxon>
        <taxon>Pirellulaceae</taxon>
        <taxon>Rhodopirellula</taxon>
    </lineage>
</organism>
<evidence type="ECO:0000256" key="2">
    <source>
        <dbReference type="SAM" id="Phobius"/>
    </source>
</evidence>
<keyword evidence="5" id="KW-1185">Reference proteome</keyword>
<evidence type="ECO:0000256" key="1">
    <source>
        <dbReference type="SAM" id="MobiDB-lite"/>
    </source>
</evidence>
<dbReference type="PANTHER" id="PTHR34473">
    <property type="entry name" value="UPF0699 TRANSMEMBRANE PROTEIN YDBS"/>
    <property type="match status" value="1"/>
</dbReference>
<feature type="transmembrane region" description="Helical" evidence="2">
    <location>
        <begin position="98"/>
        <end position="120"/>
    </location>
</feature>
<accession>A0A2G1W7W0</accession>
<dbReference type="RefSeq" id="WP_099261028.1">
    <property type="nucleotide sequence ID" value="NZ_NIZW01000009.1"/>
</dbReference>
<dbReference type="PANTHER" id="PTHR34473:SF2">
    <property type="entry name" value="UPF0699 TRANSMEMBRANE PROTEIN YDBT"/>
    <property type="match status" value="1"/>
</dbReference>
<gene>
    <name evidence="4" type="ORF">CEE69_12580</name>
</gene>
<dbReference type="AlphaFoldDB" id="A0A2G1W7W0"/>
<dbReference type="EMBL" id="NIZW01000009">
    <property type="protein sequence ID" value="PHQ34719.1"/>
    <property type="molecule type" value="Genomic_DNA"/>
</dbReference>
<evidence type="ECO:0000313" key="5">
    <source>
        <dbReference type="Proteomes" id="UP000225740"/>
    </source>
</evidence>
<comment type="caution">
    <text evidence="4">The sequence shown here is derived from an EMBL/GenBank/DDBJ whole genome shotgun (WGS) entry which is preliminary data.</text>
</comment>